<dbReference type="RefSeq" id="WP_179241602.1">
    <property type="nucleotide sequence ID" value="NZ_CP058595.1"/>
</dbReference>
<evidence type="ECO:0000313" key="5">
    <source>
        <dbReference type="EMBL" id="QLG45313.1"/>
    </source>
</evidence>
<gene>
    <name evidence="5" type="ORF">HYG79_08115</name>
</gene>
<dbReference type="Pfam" id="PF13568">
    <property type="entry name" value="OMP_b-brl_2"/>
    <property type="match status" value="1"/>
</dbReference>
<reference evidence="5 6" key="1">
    <citation type="journal article" date="2006" name="Int. J. Syst. Evol. Microbiol.">
        <title>Costertonia aggregata gen. nov., sp. nov., a mesophilic marine bacterium of the family Flavobacteriaceae, isolated from a mature biofilm.</title>
        <authorList>
            <person name="Kwon K.K."/>
            <person name="Lee Y.K."/>
            <person name="Lee H.K."/>
        </authorList>
    </citation>
    <scope>NUCLEOTIDE SEQUENCE [LARGE SCALE GENOMIC DNA]</scope>
    <source>
        <strain evidence="5 6">KCCM 42265</strain>
    </source>
</reference>
<dbReference type="KEGG" id="cagg:HYG79_08115"/>
<organism evidence="5 6">
    <name type="scientific">Costertonia aggregata</name>
    <dbReference type="NCBI Taxonomy" id="343403"/>
    <lineage>
        <taxon>Bacteria</taxon>
        <taxon>Pseudomonadati</taxon>
        <taxon>Bacteroidota</taxon>
        <taxon>Flavobacteriia</taxon>
        <taxon>Flavobacteriales</taxon>
        <taxon>Flavobacteriaceae</taxon>
        <taxon>Costertonia</taxon>
    </lineage>
</organism>
<sequence length="517" mass="57037">MNKKNIDNLFQEKFRDFGEVPDERVWASIEASLNQKKSRRMIPFWWQIGGVAALLALMLYVINPFGGNPSGNTTPIITDVENASENTIQKTDTLQDDANQEQQDIDQGVADSKKNDNAPKIDAAKDRSSQKQHSYANKDNAKEKAGTKKQHPKNIHPNEIQKNLTGKKEQITETDNKQQQVPKKDGAKTDLDGMLQKKKEGIAITDDVKTNGKINPAQNLEKERSAILDSKNNEKEAVVTHTAKEEKEDPKKKSIFEEIEKKQQEEEAVVENSTKDKWSAGPSVAPVYFNALGEGSPVHSIFVPNGKSGNVNLSYGLTVAYEISDRLSLRSGIHKVDYGYDTNDVSFSSSLDGSTNDQIDNISYRATSKNLVLNSRAAPEASFQNPSDLDTNAISPERNGIMSQQFGYLEVPLELNYALVNKKVGVNLVGGFSSLFLVDNSVSVEGGGQVMELGEANNINSINFSANAGIGVDYKFSSKVKLNLEPVFKYQLNTFSETDGTFQPFSVGVYSGLTFKF</sequence>
<protein>
    <submittedName>
        <fullName evidence="5">Outer membrane beta-barrel protein</fullName>
    </submittedName>
</protein>
<keyword evidence="3" id="KW-1133">Transmembrane helix</keyword>
<feature type="domain" description="Outer membrane protein beta-barrel" evidence="4">
    <location>
        <begin position="310"/>
        <end position="492"/>
    </location>
</feature>
<dbReference type="EMBL" id="CP058595">
    <property type="protein sequence ID" value="QLG45313.1"/>
    <property type="molecule type" value="Genomic_DNA"/>
</dbReference>
<accession>A0A7H9APJ8</accession>
<dbReference type="AlphaFoldDB" id="A0A7H9APJ8"/>
<feature type="transmembrane region" description="Helical" evidence="3">
    <location>
        <begin position="44"/>
        <end position="62"/>
    </location>
</feature>
<keyword evidence="3" id="KW-0812">Transmembrane</keyword>
<evidence type="ECO:0000313" key="6">
    <source>
        <dbReference type="Proteomes" id="UP000509302"/>
    </source>
</evidence>
<evidence type="ECO:0000259" key="4">
    <source>
        <dbReference type="Pfam" id="PF13568"/>
    </source>
</evidence>
<evidence type="ECO:0000256" key="3">
    <source>
        <dbReference type="SAM" id="Phobius"/>
    </source>
</evidence>
<keyword evidence="3" id="KW-0472">Membrane</keyword>
<keyword evidence="1" id="KW-0175">Coiled coil</keyword>
<feature type="compositionally biased region" description="Basic and acidic residues" evidence="2">
    <location>
        <begin position="111"/>
        <end position="129"/>
    </location>
</feature>
<dbReference type="InterPro" id="IPR025665">
    <property type="entry name" value="Beta-barrel_OMP_2"/>
</dbReference>
<feature type="coiled-coil region" evidence="1">
    <location>
        <begin position="217"/>
        <end position="276"/>
    </location>
</feature>
<proteinExistence type="predicted"/>
<evidence type="ECO:0000256" key="2">
    <source>
        <dbReference type="SAM" id="MobiDB-lite"/>
    </source>
</evidence>
<evidence type="ECO:0000256" key="1">
    <source>
        <dbReference type="SAM" id="Coils"/>
    </source>
</evidence>
<dbReference type="Proteomes" id="UP000509302">
    <property type="component" value="Chromosome"/>
</dbReference>
<feature type="region of interest" description="Disordered" evidence="2">
    <location>
        <begin position="96"/>
        <end position="191"/>
    </location>
</feature>
<keyword evidence="6" id="KW-1185">Reference proteome</keyword>
<name>A0A7H9APJ8_9FLAO</name>
<feature type="compositionally biased region" description="Basic and acidic residues" evidence="2">
    <location>
        <begin position="166"/>
        <end position="191"/>
    </location>
</feature>